<evidence type="ECO:0000313" key="13">
    <source>
        <dbReference type="Proteomes" id="UP000001024"/>
    </source>
</evidence>
<keyword evidence="6" id="KW-0479">Metal-binding</keyword>
<dbReference type="EMBL" id="AL445067">
    <property type="protein sequence ID" value="CAC12602.1"/>
    <property type="molecule type" value="Genomic_DNA"/>
</dbReference>
<comment type="subcellular location">
    <subcellularLocation>
        <location evidence="1">Cell membrane</location>
        <topology evidence="1">Multi-pass membrane protein</topology>
    </subcellularLocation>
</comment>
<evidence type="ECO:0000313" key="12">
    <source>
        <dbReference type="EMBL" id="CAC12602.1"/>
    </source>
</evidence>
<dbReference type="InParanoid" id="Q9HI61"/>
<dbReference type="Pfam" id="PF01654">
    <property type="entry name" value="Cyt_bd_oxida_I"/>
    <property type="match status" value="1"/>
</dbReference>
<feature type="transmembrane region" description="Helical" evidence="11">
    <location>
        <begin position="203"/>
        <end position="228"/>
    </location>
</feature>
<reference evidence="12 13" key="1">
    <citation type="journal article" date="2000" name="Nature">
        <title>The genome sequence of the thermoacidophilic scavenger Thermoplasma acidophilum.</title>
        <authorList>
            <person name="Ruepp A."/>
            <person name="Graml W."/>
            <person name="Santos-Martinez M.L."/>
            <person name="Koretke K.K."/>
            <person name="Volker C."/>
            <person name="Mewes H.W."/>
            <person name="Frishman D."/>
            <person name="Stocker S."/>
            <person name="Lupas A.N."/>
            <person name="Baumeister W."/>
        </authorList>
    </citation>
    <scope>NUCLEOTIDE SEQUENCE [LARGE SCALE GENOMIC DNA]</scope>
    <source>
        <strain evidence="13">ATCC 25905 / DSM 1728 / JCM 9062 / NBRC 15155 / AMRC-C165</strain>
    </source>
</reference>
<protein>
    <submittedName>
        <fullName evidence="12">Cytochrome bd-type quinol oxidase subunit I related protein</fullName>
    </submittedName>
</protein>
<dbReference type="PaxDb" id="273075-Ta1484m"/>
<dbReference type="EnsemblBacteria" id="CAC12602">
    <property type="protein sequence ID" value="CAC12602"/>
    <property type="gene ID" value="CAC12602"/>
</dbReference>
<evidence type="ECO:0000256" key="11">
    <source>
        <dbReference type="SAM" id="Phobius"/>
    </source>
</evidence>
<dbReference type="PANTHER" id="PTHR30365:SF14">
    <property type="entry name" value="CYTOCHROME BD MENAQUINOL OXIDASE SUBUNIT I-RELATED"/>
    <property type="match status" value="1"/>
</dbReference>
<organism evidence="12 13">
    <name type="scientific">Thermoplasma acidophilum (strain ATCC 25905 / DSM 1728 / JCM 9062 / NBRC 15155 / AMRC-C165)</name>
    <dbReference type="NCBI Taxonomy" id="273075"/>
    <lineage>
        <taxon>Archaea</taxon>
        <taxon>Methanobacteriati</taxon>
        <taxon>Thermoplasmatota</taxon>
        <taxon>Thermoplasmata</taxon>
        <taxon>Thermoplasmatales</taxon>
        <taxon>Thermoplasmataceae</taxon>
        <taxon>Thermoplasma</taxon>
    </lineage>
</organism>
<dbReference type="GO" id="GO:0009055">
    <property type="term" value="F:electron transfer activity"/>
    <property type="evidence" value="ECO:0007669"/>
    <property type="project" value="InterPro"/>
</dbReference>
<accession>Q9HI61</accession>
<evidence type="ECO:0000256" key="9">
    <source>
        <dbReference type="ARBA" id="ARBA00023004"/>
    </source>
</evidence>
<evidence type="ECO:0000256" key="8">
    <source>
        <dbReference type="ARBA" id="ARBA00022989"/>
    </source>
</evidence>
<evidence type="ECO:0000256" key="5">
    <source>
        <dbReference type="ARBA" id="ARBA00022692"/>
    </source>
</evidence>
<feature type="transmembrane region" description="Helical" evidence="11">
    <location>
        <begin position="162"/>
        <end position="183"/>
    </location>
</feature>
<evidence type="ECO:0000256" key="4">
    <source>
        <dbReference type="ARBA" id="ARBA00022617"/>
    </source>
</evidence>
<keyword evidence="2" id="KW-0813">Transport</keyword>
<dbReference type="GO" id="GO:0005886">
    <property type="term" value="C:plasma membrane"/>
    <property type="evidence" value="ECO:0007669"/>
    <property type="project" value="UniProtKB-SubCell"/>
</dbReference>
<dbReference type="GO" id="GO:0020037">
    <property type="term" value="F:heme binding"/>
    <property type="evidence" value="ECO:0007669"/>
    <property type="project" value="TreeGrafter"/>
</dbReference>
<dbReference type="PIRSF" id="PIRSF006446">
    <property type="entry name" value="Cyt_quinol_oxidase_1"/>
    <property type="match status" value="1"/>
</dbReference>
<keyword evidence="8 11" id="KW-1133">Transmembrane helix</keyword>
<feature type="transmembrane region" description="Helical" evidence="11">
    <location>
        <begin position="104"/>
        <end position="127"/>
    </location>
</feature>
<feature type="transmembrane region" description="Helical" evidence="11">
    <location>
        <begin position="299"/>
        <end position="325"/>
    </location>
</feature>
<evidence type="ECO:0000256" key="3">
    <source>
        <dbReference type="ARBA" id="ARBA00022475"/>
    </source>
</evidence>
<dbReference type="GO" id="GO:0019646">
    <property type="term" value="P:aerobic electron transport chain"/>
    <property type="evidence" value="ECO:0007669"/>
    <property type="project" value="InterPro"/>
</dbReference>
<name>Q9HI61_THEAC</name>
<feature type="transmembrane region" description="Helical" evidence="11">
    <location>
        <begin position="63"/>
        <end position="92"/>
    </location>
</feature>
<evidence type="ECO:0000256" key="2">
    <source>
        <dbReference type="ARBA" id="ARBA00022448"/>
    </source>
</evidence>
<keyword evidence="9" id="KW-0408">Iron</keyword>
<dbReference type="STRING" id="273075.gene:9572715"/>
<keyword evidence="7" id="KW-0249">Electron transport</keyword>
<evidence type="ECO:0000256" key="7">
    <source>
        <dbReference type="ARBA" id="ARBA00022982"/>
    </source>
</evidence>
<dbReference type="InterPro" id="IPR002585">
    <property type="entry name" value="Cyt-d_ubiquinol_oxidase_su_1"/>
</dbReference>
<dbReference type="eggNOG" id="arCOG02721">
    <property type="taxonomic scope" value="Archaea"/>
</dbReference>
<proteinExistence type="predicted"/>
<evidence type="ECO:0000256" key="6">
    <source>
        <dbReference type="ARBA" id="ARBA00022723"/>
    </source>
</evidence>
<sequence length="431" mass="48072">MSISTIVVLSVAEYLGIRYKDKYYDLLAKRLAKVFTIFFAIGTASGIVMAAELVILFPKFFTVVAAVAMVPFYLEIFAFFTETIFLIIYIYYWDAFKNRMTHWALTFFIGAGTLGSAMFIVMVNAWMNTPNGFNISVFESTGQITDVNPWAAVNSPSFLSEIAHVVPVTLLAGTMLMGGYFAYRYLISKNQDDRIFYMKGSKITAALSMAYVILAGISGSLAASSLIVNQPLKYSALELNLLGGRRFEPEKLFGTIVNGKIVGAITIPGLQSLLAGTGNASFVVPKGLMYYPMNLWPPLIVHTMFDLMVLFGILIGLYLLAYLVMWAVRKQPYSNKWMAILFPIFGIIAMYTMEDGWVVDEVGRQPWIIYNVMYVYQAANTSTSMIGPGIAMMVFYTILIPVSFYFSARVFNREEVSKEVNESPSATGVNF</sequence>
<dbReference type="PANTHER" id="PTHR30365">
    <property type="entry name" value="CYTOCHROME D UBIQUINOL OXIDASE"/>
    <property type="match status" value="1"/>
</dbReference>
<gene>
    <name evidence="12" type="ordered locus">Ta1484</name>
</gene>
<keyword evidence="10 11" id="KW-0472">Membrane</keyword>
<keyword evidence="13" id="KW-1185">Reference proteome</keyword>
<dbReference type="GO" id="GO:0016682">
    <property type="term" value="F:oxidoreductase activity, acting on diphenols and related substances as donors, oxygen as acceptor"/>
    <property type="evidence" value="ECO:0007669"/>
    <property type="project" value="TreeGrafter"/>
</dbReference>
<dbReference type="GO" id="GO:0046872">
    <property type="term" value="F:metal ion binding"/>
    <property type="evidence" value="ECO:0007669"/>
    <property type="project" value="UniProtKB-KW"/>
</dbReference>
<dbReference type="KEGG" id="tac:Ta1484"/>
<dbReference type="GO" id="GO:0070069">
    <property type="term" value="C:cytochrome complex"/>
    <property type="evidence" value="ECO:0007669"/>
    <property type="project" value="InterPro"/>
</dbReference>
<feature type="transmembrane region" description="Helical" evidence="11">
    <location>
        <begin position="385"/>
        <end position="408"/>
    </location>
</feature>
<feature type="transmembrane region" description="Helical" evidence="11">
    <location>
        <begin position="337"/>
        <end position="353"/>
    </location>
</feature>
<evidence type="ECO:0000256" key="1">
    <source>
        <dbReference type="ARBA" id="ARBA00004651"/>
    </source>
</evidence>
<feature type="transmembrane region" description="Helical" evidence="11">
    <location>
        <begin position="34"/>
        <end position="57"/>
    </location>
</feature>
<keyword evidence="3" id="KW-1003">Cell membrane</keyword>
<dbReference type="AlphaFoldDB" id="Q9HI61"/>
<dbReference type="Proteomes" id="UP000001024">
    <property type="component" value="Chromosome"/>
</dbReference>
<evidence type="ECO:0000256" key="10">
    <source>
        <dbReference type="ARBA" id="ARBA00023136"/>
    </source>
</evidence>
<keyword evidence="4" id="KW-0349">Heme</keyword>
<dbReference type="HOGENOM" id="CLU_030555_3_2_2"/>
<keyword evidence="5 11" id="KW-0812">Transmembrane</keyword>